<evidence type="ECO:0000313" key="1">
    <source>
        <dbReference type="EMBL" id="MBW80817.1"/>
    </source>
</evidence>
<proteinExistence type="predicted"/>
<accession>A0A2P2II20</accession>
<organism evidence="1">
    <name type="scientific">Rhizophora mucronata</name>
    <name type="common">Asiatic mangrove</name>
    <dbReference type="NCBI Taxonomy" id="61149"/>
    <lineage>
        <taxon>Eukaryota</taxon>
        <taxon>Viridiplantae</taxon>
        <taxon>Streptophyta</taxon>
        <taxon>Embryophyta</taxon>
        <taxon>Tracheophyta</taxon>
        <taxon>Spermatophyta</taxon>
        <taxon>Magnoliopsida</taxon>
        <taxon>eudicotyledons</taxon>
        <taxon>Gunneridae</taxon>
        <taxon>Pentapetalae</taxon>
        <taxon>rosids</taxon>
        <taxon>fabids</taxon>
        <taxon>Malpighiales</taxon>
        <taxon>Rhizophoraceae</taxon>
        <taxon>Rhizophora</taxon>
    </lineage>
</organism>
<dbReference type="EMBL" id="GGEC01000334">
    <property type="protein sequence ID" value="MBW80817.1"/>
    <property type="molecule type" value="Transcribed_RNA"/>
</dbReference>
<protein>
    <submittedName>
        <fullName evidence="1">Uncharacterized protein</fullName>
    </submittedName>
</protein>
<dbReference type="AlphaFoldDB" id="A0A2P2II20"/>
<reference evidence="1" key="1">
    <citation type="submission" date="2018-02" db="EMBL/GenBank/DDBJ databases">
        <title>Rhizophora mucronata_Transcriptome.</title>
        <authorList>
            <person name="Meera S.P."/>
            <person name="Sreeshan A."/>
            <person name="Augustine A."/>
        </authorList>
    </citation>
    <scope>NUCLEOTIDE SEQUENCE</scope>
    <source>
        <tissue evidence="1">Leaf</tissue>
    </source>
</reference>
<sequence>MHDLYLAGVSKIITILPKDGPPASLSTLKVSTIK</sequence>
<name>A0A2P2II20_RHIMU</name>